<sequence>MNLPNRLTLARVIAIPAIVALMMIGGRVCGLTAAVLFVAASLTDYLDGHIARSRGLVTDFGKFMDPIADKLLVTAVMIMMVERALMPGWVLVVFVAREFIVSGLRLVAAGKGRVLAAGKLGKLKTASQMAALTVTLVGYYALDGQMTPWLSAVSDALIYVALVLAVWSGVDYLVRNREFIAQM</sequence>
<dbReference type="InterPro" id="IPR048254">
    <property type="entry name" value="CDP_ALCOHOL_P_TRANSF_CS"/>
</dbReference>
<feature type="transmembrane region" description="Helical" evidence="18">
    <location>
        <begin position="129"/>
        <end position="150"/>
    </location>
</feature>
<name>A0A9D1S519_9FIRM</name>
<keyword evidence="10 18" id="KW-1133">Transmembrane helix</keyword>
<dbReference type="PANTHER" id="PTHR14269">
    <property type="entry name" value="CDP-DIACYLGLYCEROL--GLYCEROL-3-PHOSPHATE 3-PHOSPHATIDYLTRANSFERASE-RELATED"/>
    <property type="match status" value="1"/>
</dbReference>
<dbReference type="NCBIfam" id="TIGR00560">
    <property type="entry name" value="pgsA"/>
    <property type="match status" value="1"/>
</dbReference>
<reference evidence="19" key="1">
    <citation type="submission" date="2020-10" db="EMBL/GenBank/DDBJ databases">
        <authorList>
            <person name="Gilroy R."/>
        </authorList>
    </citation>
    <scope>NUCLEOTIDE SEQUENCE</scope>
    <source>
        <strain evidence="19">ChiSxjej2B14-8506</strain>
    </source>
</reference>
<evidence type="ECO:0000256" key="9">
    <source>
        <dbReference type="ARBA" id="ARBA00022692"/>
    </source>
</evidence>
<evidence type="ECO:0000256" key="14">
    <source>
        <dbReference type="ARBA" id="ARBA00023264"/>
    </source>
</evidence>
<evidence type="ECO:0000256" key="17">
    <source>
        <dbReference type="RuleBase" id="RU003750"/>
    </source>
</evidence>
<dbReference type="InterPro" id="IPR050324">
    <property type="entry name" value="CDP-alcohol_PTase-I"/>
</dbReference>
<dbReference type="PIRSF" id="PIRSF000847">
    <property type="entry name" value="Phos_ph_gly_syn"/>
    <property type="match status" value="1"/>
</dbReference>
<dbReference type="GO" id="GO:0016020">
    <property type="term" value="C:membrane"/>
    <property type="evidence" value="ECO:0007669"/>
    <property type="project" value="UniProtKB-SubCell"/>
</dbReference>
<accession>A0A9D1S519</accession>
<evidence type="ECO:0000313" key="20">
    <source>
        <dbReference type="Proteomes" id="UP000824123"/>
    </source>
</evidence>
<dbReference type="PROSITE" id="PS00379">
    <property type="entry name" value="CDP_ALCOHOL_P_TRANSF"/>
    <property type="match status" value="1"/>
</dbReference>
<comment type="similarity">
    <text evidence="4 17">Belongs to the CDP-alcohol phosphatidyltransferase class-I family.</text>
</comment>
<evidence type="ECO:0000256" key="16">
    <source>
        <dbReference type="NCBIfam" id="TIGR00560"/>
    </source>
</evidence>
<evidence type="ECO:0000256" key="13">
    <source>
        <dbReference type="ARBA" id="ARBA00023209"/>
    </source>
</evidence>
<protein>
    <recommendedName>
        <fullName evidence="6 16">CDP-diacylglycerol--glycerol-3-phosphate 3-phosphatidyltransferase</fullName>
        <ecNumber evidence="5 16">2.7.8.5</ecNumber>
    </recommendedName>
</protein>
<keyword evidence="11" id="KW-0443">Lipid metabolism</keyword>
<dbReference type="PANTHER" id="PTHR14269:SF62">
    <property type="entry name" value="CDP-DIACYLGLYCEROL--GLYCEROL-3-PHOSPHATE 3-PHOSPHATIDYLTRANSFERASE 1, CHLOROPLASTIC"/>
    <property type="match status" value="1"/>
</dbReference>
<feature type="transmembrane region" description="Helical" evidence="18">
    <location>
        <begin position="89"/>
        <end position="108"/>
    </location>
</feature>
<organism evidence="19 20">
    <name type="scientific">Candidatus Fimadaptatus faecigallinarum</name>
    <dbReference type="NCBI Taxonomy" id="2840814"/>
    <lineage>
        <taxon>Bacteria</taxon>
        <taxon>Bacillati</taxon>
        <taxon>Bacillota</taxon>
        <taxon>Clostridia</taxon>
        <taxon>Eubacteriales</taxon>
        <taxon>Candidatus Fimadaptatus</taxon>
    </lineage>
</organism>
<keyword evidence="9 18" id="KW-0812">Transmembrane</keyword>
<evidence type="ECO:0000256" key="10">
    <source>
        <dbReference type="ARBA" id="ARBA00022989"/>
    </source>
</evidence>
<dbReference type="EMBL" id="DVNK01000037">
    <property type="protein sequence ID" value="HIU46718.1"/>
    <property type="molecule type" value="Genomic_DNA"/>
</dbReference>
<evidence type="ECO:0000256" key="2">
    <source>
        <dbReference type="ARBA" id="ARBA00004141"/>
    </source>
</evidence>
<dbReference type="InterPro" id="IPR004570">
    <property type="entry name" value="Phosphatidylglycerol_P_synth"/>
</dbReference>
<keyword evidence="12 18" id="KW-0472">Membrane</keyword>
<feature type="transmembrane region" description="Helical" evidence="18">
    <location>
        <begin position="12"/>
        <end position="39"/>
    </location>
</feature>
<evidence type="ECO:0000256" key="11">
    <source>
        <dbReference type="ARBA" id="ARBA00023098"/>
    </source>
</evidence>
<comment type="function">
    <text evidence="1">This protein catalyzes the committed step to the synthesis of the acidic phospholipids.</text>
</comment>
<keyword evidence="14" id="KW-1208">Phospholipid metabolism</keyword>
<evidence type="ECO:0000313" key="19">
    <source>
        <dbReference type="EMBL" id="HIU46718.1"/>
    </source>
</evidence>
<dbReference type="AlphaFoldDB" id="A0A9D1S519"/>
<dbReference type="Pfam" id="PF01066">
    <property type="entry name" value="CDP-OH_P_transf"/>
    <property type="match status" value="1"/>
</dbReference>
<dbReference type="EC" id="2.7.8.5" evidence="5 16"/>
<evidence type="ECO:0000256" key="12">
    <source>
        <dbReference type="ARBA" id="ARBA00023136"/>
    </source>
</evidence>
<feature type="transmembrane region" description="Helical" evidence="18">
    <location>
        <begin position="156"/>
        <end position="174"/>
    </location>
</feature>
<evidence type="ECO:0000256" key="5">
    <source>
        <dbReference type="ARBA" id="ARBA00013170"/>
    </source>
</evidence>
<evidence type="ECO:0000256" key="7">
    <source>
        <dbReference type="ARBA" id="ARBA00022516"/>
    </source>
</evidence>
<comment type="pathway">
    <text evidence="3">Phospholipid metabolism; phosphatidylglycerol biosynthesis; phosphatidylglycerol from CDP-diacylglycerol: step 1/2.</text>
</comment>
<evidence type="ECO:0000256" key="6">
    <source>
        <dbReference type="ARBA" id="ARBA00014944"/>
    </source>
</evidence>
<comment type="subcellular location">
    <subcellularLocation>
        <location evidence="2">Membrane</location>
        <topology evidence="2">Multi-pass membrane protein</topology>
    </subcellularLocation>
</comment>
<evidence type="ECO:0000256" key="8">
    <source>
        <dbReference type="ARBA" id="ARBA00022679"/>
    </source>
</evidence>
<reference evidence="19" key="2">
    <citation type="journal article" date="2021" name="PeerJ">
        <title>Extensive microbial diversity within the chicken gut microbiome revealed by metagenomics and culture.</title>
        <authorList>
            <person name="Gilroy R."/>
            <person name="Ravi A."/>
            <person name="Getino M."/>
            <person name="Pursley I."/>
            <person name="Horton D.L."/>
            <person name="Alikhan N.F."/>
            <person name="Baker D."/>
            <person name="Gharbi K."/>
            <person name="Hall N."/>
            <person name="Watson M."/>
            <person name="Adriaenssens E.M."/>
            <person name="Foster-Nyarko E."/>
            <person name="Jarju S."/>
            <person name="Secka A."/>
            <person name="Antonio M."/>
            <person name="Oren A."/>
            <person name="Chaudhuri R.R."/>
            <person name="La Ragione R."/>
            <person name="Hildebrand F."/>
            <person name="Pallen M.J."/>
        </authorList>
    </citation>
    <scope>NUCLEOTIDE SEQUENCE</scope>
    <source>
        <strain evidence="19">ChiSxjej2B14-8506</strain>
    </source>
</reference>
<dbReference type="Gene3D" id="1.20.120.1760">
    <property type="match status" value="1"/>
</dbReference>
<evidence type="ECO:0000256" key="4">
    <source>
        <dbReference type="ARBA" id="ARBA00010441"/>
    </source>
</evidence>
<evidence type="ECO:0000256" key="3">
    <source>
        <dbReference type="ARBA" id="ARBA00005042"/>
    </source>
</evidence>
<gene>
    <name evidence="19" type="primary">pgsA</name>
    <name evidence="19" type="ORF">IAC59_05625</name>
</gene>
<dbReference type="GO" id="GO:0046474">
    <property type="term" value="P:glycerophospholipid biosynthetic process"/>
    <property type="evidence" value="ECO:0007669"/>
    <property type="project" value="TreeGrafter"/>
</dbReference>
<dbReference type="InterPro" id="IPR043130">
    <property type="entry name" value="CDP-OH_PTrfase_TM_dom"/>
</dbReference>
<evidence type="ECO:0000256" key="1">
    <source>
        <dbReference type="ARBA" id="ARBA00003973"/>
    </source>
</evidence>
<comment type="catalytic activity">
    <reaction evidence="15">
        <text>a CDP-1,2-diacyl-sn-glycerol + sn-glycerol 3-phosphate = a 1,2-diacyl-sn-glycero-3-phospho-(1'-sn-glycero-3'-phosphate) + CMP + H(+)</text>
        <dbReference type="Rhea" id="RHEA:12593"/>
        <dbReference type="ChEBI" id="CHEBI:15378"/>
        <dbReference type="ChEBI" id="CHEBI:57597"/>
        <dbReference type="ChEBI" id="CHEBI:58332"/>
        <dbReference type="ChEBI" id="CHEBI:60110"/>
        <dbReference type="ChEBI" id="CHEBI:60377"/>
        <dbReference type="EC" id="2.7.8.5"/>
    </reaction>
</comment>
<evidence type="ECO:0000256" key="15">
    <source>
        <dbReference type="ARBA" id="ARBA00048586"/>
    </source>
</evidence>
<comment type="caution">
    <text evidence="19">The sequence shown here is derived from an EMBL/GenBank/DDBJ whole genome shotgun (WGS) entry which is preliminary data.</text>
</comment>
<proteinExistence type="inferred from homology"/>
<dbReference type="GO" id="GO:0008444">
    <property type="term" value="F:CDP-diacylglycerol-glycerol-3-phosphate 3-phosphatidyltransferase activity"/>
    <property type="evidence" value="ECO:0007669"/>
    <property type="project" value="UniProtKB-UniRule"/>
</dbReference>
<dbReference type="Proteomes" id="UP000824123">
    <property type="component" value="Unassembled WGS sequence"/>
</dbReference>
<keyword evidence="7" id="KW-0444">Lipid biosynthesis</keyword>
<keyword evidence="13" id="KW-0594">Phospholipid biosynthesis</keyword>
<keyword evidence="8 17" id="KW-0808">Transferase</keyword>
<evidence type="ECO:0000256" key="18">
    <source>
        <dbReference type="SAM" id="Phobius"/>
    </source>
</evidence>
<dbReference type="InterPro" id="IPR000462">
    <property type="entry name" value="CDP-OH_P_trans"/>
</dbReference>